<name>I3ZC74_TERRK</name>
<sequence>MRRKRILREKAQVEKRYADAGGFPEAPTTMPWQRYGWNARNGRMKDEKSQPKSRNSCVFRRFVLADS</sequence>
<accession>I3ZC74</accession>
<dbReference type="STRING" id="926566.Terro_0501"/>
<evidence type="ECO:0000313" key="2">
    <source>
        <dbReference type="Proteomes" id="UP000006056"/>
    </source>
</evidence>
<reference evidence="1 2" key="1">
    <citation type="submission" date="2012-06" db="EMBL/GenBank/DDBJ databases">
        <title>Complete genome of Terriglobus roseus DSM 18391.</title>
        <authorList>
            <consortium name="US DOE Joint Genome Institute (JGI-PGF)"/>
            <person name="Lucas S."/>
            <person name="Copeland A."/>
            <person name="Lapidus A."/>
            <person name="Glavina del Rio T."/>
            <person name="Dalin E."/>
            <person name="Tice H."/>
            <person name="Bruce D."/>
            <person name="Goodwin L."/>
            <person name="Pitluck S."/>
            <person name="Peters L."/>
            <person name="Mikhailova N."/>
            <person name="Munk A.C.C."/>
            <person name="Kyrpides N."/>
            <person name="Mavromatis K."/>
            <person name="Ivanova N."/>
            <person name="Brettin T."/>
            <person name="Detter J.C."/>
            <person name="Han C."/>
            <person name="Larimer F."/>
            <person name="Land M."/>
            <person name="Hauser L."/>
            <person name="Markowitz V."/>
            <person name="Cheng J.-F."/>
            <person name="Hugenholtz P."/>
            <person name="Woyke T."/>
            <person name="Wu D."/>
            <person name="Brambilla E."/>
            <person name="Klenk H.-P."/>
            <person name="Eisen J.A."/>
        </authorList>
    </citation>
    <scope>NUCLEOTIDE SEQUENCE [LARGE SCALE GENOMIC DNA]</scope>
    <source>
        <strain evidence="2">DSM 18391 / NRRL B-41598 / KBS 63</strain>
    </source>
</reference>
<protein>
    <submittedName>
        <fullName evidence="1">Uncharacterized protein</fullName>
    </submittedName>
</protein>
<dbReference type="AlphaFoldDB" id="I3ZC74"/>
<dbReference type="KEGG" id="trs:Terro_0501"/>
<dbReference type="Proteomes" id="UP000006056">
    <property type="component" value="Chromosome"/>
</dbReference>
<proteinExistence type="predicted"/>
<evidence type="ECO:0000313" key="1">
    <source>
        <dbReference type="EMBL" id="AFL86842.1"/>
    </source>
</evidence>
<organism evidence="1 2">
    <name type="scientific">Terriglobus roseus (strain DSM 18391 / NRRL B-41598 / KBS 63)</name>
    <dbReference type="NCBI Taxonomy" id="926566"/>
    <lineage>
        <taxon>Bacteria</taxon>
        <taxon>Pseudomonadati</taxon>
        <taxon>Acidobacteriota</taxon>
        <taxon>Terriglobia</taxon>
        <taxon>Terriglobales</taxon>
        <taxon>Acidobacteriaceae</taxon>
        <taxon>Terriglobus</taxon>
    </lineage>
</organism>
<dbReference type="EMBL" id="CP003379">
    <property type="protein sequence ID" value="AFL86842.1"/>
    <property type="molecule type" value="Genomic_DNA"/>
</dbReference>
<dbReference type="HOGENOM" id="CLU_2811000_0_0_0"/>
<gene>
    <name evidence="1" type="ordered locus">Terro_0501</name>
</gene>
<keyword evidence="2" id="KW-1185">Reference proteome</keyword>